<dbReference type="InterPro" id="IPR036914">
    <property type="entry name" value="MGS-like_dom_sf"/>
</dbReference>
<dbReference type="PROSITE" id="PS51855">
    <property type="entry name" value="MGS"/>
    <property type="match status" value="1"/>
</dbReference>
<comment type="similarity">
    <text evidence="1 2">Belongs to the methylglyoxal synthase family.</text>
</comment>
<feature type="binding site" evidence="2">
    <location>
        <position position="12"/>
    </location>
    <ligand>
        <name>substrate</name>
    </ligand>
</feature>
<proteinExistence type="inferred from homology"/>
<dbReference type="PROSITE" id="PS01335">
    <property type="entry name" value="METHYLGLYOXAL_SYNTH"/>
    <property type="match status" value="1"/>
</dbReference>
<dbReference type="EMBL" id="CP074126">
    <property type="protein sequence ID" value="QUS56419.1"/>
    <property type="molecule type" value="Genomic_DNA"/>
</dbReference>
<dbReference type="Pfam" id="PF02142">
    <property type="entry name" value="MGS"/>
    <property type="match status" value="1"/>
</dbReference>
<keyword evidence="2 4" id="KW-0456">Lyase</keyword>
<feature type="binding site" evidence="2">
    <location>
        <begin position="59"/>
        <end position="60"/>
    </location>
    <ligand>
        <name>substrate</name>
    </ligand>
</feature>
<comment type="function">
    <text evidence="2">Catalyzes the formation of methylglyoxal from dihydroxyacetone phosphate.</text>
</comment>
<dbReference type="PANTHER" id="PTHR30492:SF0">
    <property type="entry name" value="METHYLGLYOXAL SYNTHASE"/>
    <property type="match status" value="1"/>
</dbReference>
<dbReference type="Proteomes" id="UP000680706">
    <property type="component" value="Chromosome"/>
</dbReference>
<evidence type="ECO:0000256" key="1">
    <source>
        <dbReference type="ARBA" id="ARBA00006287"/>
    </source>
</evidence>
<evidence type="ECO:0000259" key="3">
    <source>
        <dbReference type="PROSITE" id="PS51855"/>
    </source>
</evidence>
<dbReference type="NCBIfam" id="TIGR00160">
    <property type="entry name" value="MGSA"/>
    <property type="match status" value="1"/>
</dbReference>
<dbReference type="HAMAP" id="MF_00549">
    <property type="entry name" value="Methylglyoxal_synth"/>
    <property type="match status" value="1"/>
</dbReference>
<dbReference type="NCBIfam" id="NF003559">
    <property type="entry name" value="PRK05234.1"/>
    <property type="match status" value="1"/>
</dbReference>
<keyword evidence="5" id="KW-1185">Reference proteome</keyword>
<evidence type="ECO:0000313" key="5">
    <source>
        <dbReference type="Proteomes" id="UP000680706"/>
    </source>
</evidence>
<dbReference type="SUPFAM" id="SSF52335">
    <property type="entry name" value="Methylglyoxal synthase-like"/>
    <property type="match status" value="1"/>
</dbReference>
<dbReference type="EC" id="4.2.3.3" evidence="2"/>
<dbReference type="SMART" id="SM00851">
    <property type="entry name" value="MGS"/>
    <property type="match status" value="1"/>
</dbReference>
<feature type="binding site" evidence="2">
    <location>
        <position position="92"/>
    </location>
    <ligand>
        <name>substrate</name>
    </ligand>
</feature>
<dbReference type="InterPro" id="IPR011607">
    <property type="entry name" value="MGS-like_dom"/>
</dbReference>
<dbReference type="InterPro" id="IPR004363">
    <property type="entry name" value="Methylgl_synth"/>
</dbReference>
<name>A0ABX8AMW9_9HYPH</name>
<evidence type="ECO:0000313" key="4">
    <source>
        <dbReference type="EMBL" id="QUS56419.1"/>
    </source>
</evidence>
<evidence type="ECO:0000256" key="2">
    <source>
        <dbReference type="HAMAP-Rule" id="MF_00549"/>
    </source>
</evidence>
<feature type="active site" description="Proton donor/acceptor" evidence="2">
    <location>
        <position position="65"/>
    </location>
</feature>
<protein>
    <recommendedName>
        <fullName evidence="2">Methylglyoxal synthase</fullName>
        <shortName evidence="2">MGS</shortName>
        <ecNumber evidence="2">4.2.3.3</ecNumber>
    </recommendedName>
</protein>
<reference evidence="4 5" key="1">
    <citation type="journal article" date="2021" name="Angew. Chem. Int. Ed. Engl.">
        <title>A novel family of nonribosomal peptides modulate collective behavior in Pseudovibrio bacteria isolated from marine sponges.</title>
        <authorList>
            <person name="Ioca L.P."/>
            <person name="Dai Y."/>
            <person name="Kunakom S."/>
            <person name="Diaz-Espinosa J."/>
            <person name="Krunic A."/>
            <person name="Crnkovic C.M."/>
            <person name="Orjala J."/>
            <person name="Sanchez L.M."/>
            <person name="Ferreira A.G."/>
            <person name="Berlinck R.G.S."/>
            <person name="Eustaquio A.S."/>
        </authorList>
    </citation>
    <scope>NUCLEOTIDE SEQUENCE [LARGE SCALE GENOMIC DNA]</scope>
    <source>
        <strain evidence="4 5">Ab134</strain>
    </source>
</reference>
<gene>
    <name evidence="2" type="primary">mgsA</name>
    <name evidence="4" type="ORF">KGB56_02910</name>
</gene>
<comment type="catalytic activity">
    <reaction evidence="2">
        <text>dihydroxyacetone phosphate = methylglyoxal + phosphate</text>
        <dbReference type="Rhea" id="RHEA:17937"/>
        <dbReference type="ChEBI" id="CHEBI:17158"/>
        <dbReference type="ChEBI" id="CHEBI:43474"/>
        <dbReference type="ChEBI" id="CHEBI:57642"/>
        <dbReference type="EC" id="4.2.3.3"/>
    </reaction>
</comment>
<dbReference type="PANTHER" id="PTHR30492">
    <property type="entry name" value="METHYLGLYOXAL SYNTHASE"/>
    <property type="match status" value="1"/>
</dbReference>
<organism evidence="4 5">
    <name type="scientific">Pseudovibrio brasiliensis</name>
    <dbReference type="NCBI Taxonomy" id="1898042"/>
    <lineage>
        <taxon>Bacteria</taxon>
        <taxon>Pseudomonadati</taxon>
        <taxon>Pseudomonadota</taxon>
        <taxon>Alphaproteobacteria</taxon>
        <taxon>Hyphomicrobiales</taxon>
        <taxon>Stappiaceae</taxon>
        <taxon>Pseudovibrio</taxon>
    </lineage>
</organism>
<dbReference type="GO" id="GO:0008929">
    <property type="term" value="F:methylglyoxal synthase activity"/>
    <property type="evidence" value="ECO:0007669"/>
    <property type="project" value="UniProtKB-EC"/>
</dbReference>
<dbReference type="RefSeq" id="WP_075699871.1">
    <property type="nucleotide sequence ID" value="NZ_CP074126.1"/>
</dbReference>
<dbReference type="CDD" id="cd01422">
    <property type="entry name" value="MGS"/>
    <property type="match status" value="1"/>
</dbReference>
<dbReference type="InterPro" id="IPR018148">
    <property type="entry name" value="Methylglyoxal_synth_AS"/>
</dbReference>
<feature type="binding site" evidence="2">
    <location>
        <position position="16"/>
    </location>
    <ligand>
        <name>substrate</name>
    </ligand>
</feature>
<dbReference type="PIRSF" id="PIRSF006614">
    <property type="entry name" value="Methylglyox_syn"/>
    <property type="match status" value="1"/>
</dbReference>
<dbReference type="Gene3D" id="3.40.50.1380">
    <property type="entry name" value="Methylglyoxal synthase-like domain"/>
    <property type="match status" value="1"/>
</dbReference>
<feature type="binding site" evidence="2">
    <location>
        <begin position="38"/>
        <end position="41"/>
    </location>
    <ligand>
        <name>substrate</name>
    </ligand>
</feature>
<accession>A0ABX8AMW9</accession>
<feature type="domain" description="MGS-like" evidence="3">
    <location>
        <begin position="1"/>
        <end position="142"/>
    </location>
</feature>
<sequence>MTERRTLALIAHDAKKDEMVAFAKQHESKLADYKLFATGTTGGRIQDACPSLDVERMKSGPLGGDQQIGAMIADRALDGLFFFVDPLSPMPHDVDVKALMRLALVYDIPMALNRSTADIVLRSARLAGLSTSSQTPEISSQQ</sequence>